<dbReference type="OMA" id="FLLDVYW"/>
<protein>
    <recommendedName>
        <fullName evidence="13">Cadherin domain-containing protein</fullName>
    </recommendedName>
</protein>
<evidence type="ECO:0000256" key="11">
    <source>
        <dbReference type="PROSITE-ProRule" id="PRU00043"/>
    </source>
</evidence>
<keyword evidence="10" id="KW-0325">Glycoprotein</keyword>
<keyword evidence="4 12" id="KW-0732">Signal</keyword>
<dbReference type="Gene3D" id="2.60.40.60">
    <property type="entry name" value="Cadherins"/>
    <property type="match status" value="2"/>
</dbReference>
<feature type="signal peptide" evidence="12">
    <location>
        <begin position="1"/>
        <end position="23"/>
    </location>
</feature>
<dbReference type="InParanoid" id="A0A672TCB9"/>
<comment type="subcellular location">
    <subcellularLocation>
        <location evidence="1">Cell membrane</location>
        <topology evidence="1">Single-pass type I membrane protein</topology>
    </subcellularLocation>
</comment>
<feature type="chain" id="PRO_5025692708" description="Cadherin domain-containing protein" evidence="12">
    <location>
        <begin position="24"/>
        <end position="242"/>
    </location>
</feature>
<dbReference type="InterPro" id="IPR015919">
    <property type="entry name" value="Cadherin-like_sf"/>
</dbReference>
<dbReference type="InterPro" id="IPR020894">
    <property type="entry name" value="Cadherin_CS"/>
</dbReference>
<dbReference type="FunFam" id="2.60.40.60:FF:000007">
    <property type="entry name" value="Protocadherin alpha 2"/>
    <property type="match status" value="1"/>
</dbReference>
<evidence type="ECO:0000256" key="9">
    <source>
        <dbReference type="ARBA" id="ARBA00023136"/>
    </source>
</evidence>
<dbReference type="AlphaFoldDB" id="A0A672TCB9"/>
<dbReference type="PRINTS" id="PR00205">
    <property type="entry name" value="CADHERIN"/>
</dbReference>
<dbReference type="Proteomes" id="UP000472262">
    <property type="component" value="Unassembled WGS sequence"/>
</dbReference>
<keyword evidence="15" id="KW-1185">Reference proteome</keyword>
<sequence>MVFKGYFKCGFIFSLFLLDSAFAQIVYSVPEEVNKGTVVGNIARDLNLNVHELESRMFEIVSGSNKKYFDVNLKTGALFVNERIDREELCLSNQKCSLNIEALAKNPHRLYRVDIKILDVNDNAPHFPVKVFTVNITEIASPGERFPLPVAEDSDVGSNSLKEYKLSPNEHFSLDTQSEDQSVSAELVLNKALDREKQATIDDLYFVSCSLNAKEKYSCLHFYVLKKICIFVIYLLVYCFST</sequence>
<dbReference type="GO" id="GO:0005886">
    <property type="term" value="C:plasma membrane"/>
    <property type="evidence" value="ECO:0007669"/>
    <property type="project" value="UniProtKB-SubCell"/>
</dbReference>
<evidence type="ECO:0000256" key="2">
    <source>
        <dbReference type="ARBA" id="ARBA00022475"/>
    </source>
</evidence>
<reference evidence="14" key="2">
    <citation type="submission" date="2025-09" db="UniProtKB">
        <authorList>
            <consortium name="Ensembl"/>
        </authorList>
    </citation>
    <scope>IDENTIFICATION</scope>
</reference>
<keyword evidence="7" id="KW-0130">Cell adhesion</keyword>
<dbReference type="InterPro" id="IPR002126">
    <property type="entry name" value="Cadherin-like_dom"/>
</dbReference>
<evidence type="ECO:0000256" key="8">
    <source>
        <dbReference type="ARBA" id="ARBA00022989"/>
    </source>
</evidence>
<dbReference type="PANTHER" id="PTHR24028">
    <property type="entry name" value="CADHERIN-87A"/>
    <property type="match status" value="1"/>
</dbReference>
<evidence type="ECO:0000259" key="13">
    <source>
        <dbReference type="PROSITE" id="PS50268"/>
    </source>
</evidence>
<keyword evidence="9" id="KW-0472">Membrane</keyword>
<dbReference type="CDD" id="cd11304">
    <property type="entry name" value="Cadherin_repeat"/>
    <property type="match status" value="2"/>
</dbReference>
<evidence type="ECO:0000256" key="12">
    <source>
        <dbReference type="SAM" id="SignalP"/>
    </source>
</evidence>
<evidence type="ECO:0000256" key="6">
    <source>
        <dbReference type="ARBA" id="ARBA00022837"/>
    </source>
</evidence>
<dbReference type="FunFam" id="2.60.40.60:FF:000006">
    <property type="entry name" value="Protocadherin alpha 2"/>
    <property type="match status" value="1"/>
</dbReference>
<organism evidence="14 15">
    <name type="scientific">Sinocyclocheilus grahami</name>
    <name type="common">Dianchi golden-line fish</name>
    <name type="synonym">Barbus grahami</name>
    <dbReference type="NCBI Taxonomy" id="75366"/>
    <lineage>
        <taxon>Eukaryota</taxon>
        <taxon>Metazoa</taxon>
        <taxon>Chordata</taxon>
        <taxon>Craniata</taxon>
        <taxon>Vertebrata</taxon>
        <taxon>Euteleostomi</taxon>
        <taxon>Actinopterygii</taxon>
        <taxon>Neopterygii</taxon>
        <taxon>Teleostei</taxon>
        <taxon>Ostariophysi</taxon>
        <taxon>Cypriniformes</taxon>
        <taxon>Cyprinidae</taxon>
        <taxon>Cyprininae</taxon>
        <taxon>Sinocyclocheilus</taxon>
    </lineage>
</organism>
<evidence type="ECO:0000256" key="10">
    <source>
        <dbReference type="ARBA" id="ARBA00023180"/>
    </source>
</evidence>
<evidence type="ECO:0000256" key="3">
    <source>
        <dbReference type="ARBA" id="ARBA00022692"/>
    </source>
</evidence>
<dbReference type="PROSITE" id="PS50268">
    <property type="entry name" value="CADHERIN_2"/>
    <property type="match status" value="2"/>
</dbReference>
<dbReference type="SUPFAM" id="SSF49313">
    <property type="entry name" value="Cadherin-like"/>
    <property type="match status" value="2"/>
</dbReference>
<proteinExistence type="predicted"/>
<accession>A0A672TCB9</accession>
<dbReference type="Pfam" id="PF08266">
    <property type="entry name" value="Cadherin_2"/>
    <property type="match status" value="1"/>
</dbReference>
<dbReference type="PROSITE" id="PS00232">
    <property type="entry name" value="CADHERIN_1"/>
    <property type="match status" value="1"/>
</dbReference>
<dbReference type="InterPro" id="IPR050174">
    <property type="entry name" value="Protocadherin/Cadherin-CA"/>
</dbReference>
<keyword evidence="6 11" id="KW-0106">Calcium</keyword>
<reference evidence="14" key="1">
    <citation type="submission" date="2025-08" db="UniProtKB">
        <authorList>
            <consortium name="Ensembl"/>
        </authorList>
    </citation>
    <scope>IDENTIFICATION</scope>
</reference>
<feature type="domain" description="Cadherin" evidence="13">
    <location>
        <begin position="28"/>
        <end position="127"/>
    </location>
</feature>
<dbReference type="GO" id="GO:0009653">
    <property type="term" value="P:anatomical structure morphogenesis"/>
    <property type="evidence" value="ECO:0007669"/>
    <property type="project" value="UniProtKB-ARBA"/>
</dbReference>
<evidence type="ECO:0000256" key="1">
    <source>
        <dbReference type="ARBA" id="ARBA00004251"/>
    </source>
</evidence>
<evidence type="ECO:0000256" key="5">
    <source>
        <dbReference type="ARBA" id="ARBA00022737"/>
    </source>
</evidence>
<keyword evidence="3" id="KW-0812">Transmembrane</keyword>
<evidence type="ECO:0000313" key="15">
    <source>
        <dbReference type="Proteomes" id="UP000472262"/>
    </source>
</evidence>
<evidence type="ECO:0000256" key="7">
    <source>
        <dbReference type="ARBA" id="ARBA00022889"/>
    </source>
</evidence>
<evidence type="ECO:0000313" key="14">
    <source>
        <dbReference type="Ensembl" id="ENSSGRP00000112678.1"/>
    </source>
</evidence>
<dbReference type="InterPro" id="IPR013164">
    <property type="entry name" value="Cadherin_N"/>
</dbReference>
<keyword evidence="5" id="KW-0677">Repeat</keyword>
<feature type="domain" description="Cadherin" evidence="13">
    <location>
        <begin position="128"/>
        <end position="207"/>
    </location>
</feature>
<keyword evidence="8" id="KW-1133">Transmembrane helix</keyword>
<evidence type="ECO:0000256" key="4">
    <source>
        <dbReference type="ARBA" id="ARBA00022729"/>
    </source>
</evidence>
<dbReference type="PANTHER" id="PTHR24028:SF32">
    <property type="entry name" value="CADHERIN-RELATED NEURONAL RECEPTOR VARIABLE 10-RELATED"/>
    <property type="match status" value="1"/>
</dbReference>
<dbReference type="GO" id="GO:0007156">
    <property type="term" value="P:homophilic cell adhesion via plasma membrane adhesion molecules"/>
    <property type="evidence" value="ECO:0007669"/>
    <property type="project" value="InterPro"/>
</dbReference>
<dbReference type="Ensembl" id="ENSSGRT00000119674.1">
    <property type="protein sequence ID" value="ENSSGRP00000112678.1"/>
    <property type="gene ID" value="ENSSGRG00000055374.1"/>
</dbReference>
<dbReference type="GO" id="GO:0005509">
    <property type="term" value="F:calcium ion binding"/>
    <property type="evidence" value="ECO:0007669"/>
    <property type="project" value="UniProtKB-UniRule"/>
</dbReference>
<name>A0A672TCB9_SINGR</name>
<dbReference type="SMART" id="SM00112">
    <property type="entry name" value="CA"/>
    <property type="match status" value="1"/>
</dbReference>
<keyword evidence="2" id="KW-1003">Cell membrane</keyword>